<dbReference type="PANTHER" id="PTHR33334">
    <property type="entry name" value="PROTEIN LNK1"/>
    <property type="match status" value="1"/>
</dbReference>
<dbReference type="Gramene" id="Ma05_t25290.2">
    <property type="protein sequence ID" value="Ma05_p25290.2"/>
    <property type="gene ID" value="Ma05_g25290"/>
</dbReference>
<dbReference type="GeneID" id="103985469"/>
<reference evidence="1" key="1">
    <citation type="submission" date="2021-05" db="UniProtKB">
        <authorList>
            <consortium name="EnsemblPlants"/>
        </authorList>
    </citation>
    <scope>IDENTIFICATION</scope>
    <source>
        <strain evidence="1">subsp. malaccensis</strain>
    </source>
</reference>
<dbReference type="OMA" id="WRVGEFE"/>
<accession>A0A804J8E1</accession>
<dbReference type="Proteomes" id="UP000012960">
    <property type="component" value="Unplaced"/>
</dbReference>
<dbReference type="FunCoup" id="A0A804J8E1">
    <property type="interactions" value="2443"/>
</dbReference>
<dbReference type="GO" id="GO:0006355">
    <property type="term" value="P:regulation of DNA-templated transcription"/>
    <property type="evidence" value="ECO:0007669"/>
    <property type="project" value="InterPro"/>
</dbReference>
<dbReference type="EnsemblPlants" id="Ma05_t25290.2">
    <property type="protein sequence ID" value="Ma05_p25290.2"/>
    <property type="gene ID" value="Ma05_g25290"/>
</dbReference>
<evidence type="ECO:0008006" key="3">
    <source>
        <dbReference type="Google" id="ProtNLM"/>
    </source>
</evidence>
<organism evidence="1 2">
    <name type="scientific">Musa acuminata subsp. malaccensis</name>
    <name type="common">Wild banana</name>
    <name type="synonym">Musa malaccensis</name>
    <dbReference type="NCBI Taxonomy" id="214687"/>
    <lineage>
        <taxon>Eukaryota</taxon>
        <taxon>Viridiplantae</taxon>
        <taxon>Streptophyta</taxon>
        <taxon>Embryophyta</taxon>
        <taxon>Tracheophyta</taxon>
        <taxon>Spermatophyta</taxon>
        <taxon>Magnoliopsida</taxon>
        <taxon>Liliopsida</taxon>
        <taxon>Zingiberales</taxon>
        <taxon>Musaceae</taxon>
        <taxon>Musa</taxon>
    </lineage>
</organism>
<name>A0A804J8E1_MUSAM</name>
<protein>
    <recommendedName>
        <fullName evidence="3">Protein LNK1</fullName>
    </recommendedName>
</protein>
<evidence type="ECO:0000313" key="2">
    <source>
        <dbReference type="Proteomes" id="UP000012960"/>
    </source>
</evidence>
<proteinExistence type="predicted"/>
<dbReference type="OrthoDB" id="618331at2759"/>
<dbReference type="InterPro" id="IPR039928">
    <property type="entry name" value="LNK"/>
</dbReference>
<dbReference type="PANTHER" id="PTHR33334:SF8">
    <property type="entry name" value="PROTEIN LNK1"/>
    <property type="match status" value="1"/>
</dbReference>
<dbReference type="AlphaFoldDB" id="A0A804J8E1"/>
<dbReference type="GO" id="GO:0007623">
    <property type="term" value="P:circadian rhythm"/>
    <property type="evidence" value="ECO:0007669"/>
    <property type="project" value="InterPro"/>
</dbReference>
<sequence>MADWSDRDIEDTVFGKVGENHDYRVAYQGSRLVEEPLAVDDFLVAGNSAGSSKTKGVPWNGQMPDNCFKQYNIGSESNTCSTSNPIRANMGAAEEANICQFLFDNNASANSKLTFLENDNVQENDLLYYDWSDMSNFEDIDTMFRNCDPTFGQSSNTDGLSWISSSSNGIFGPDDNFTSGFEASTSEFREFNDASTYCANIRSLPGGSTLEVNDHNQSCLTHRSCQLDTRTKQAFDGGGNGETNSALTEFANVNNLGECEPHLNIQMQQIYGQYLSEVEGKGLEPCPSQLLPKENFFMKSDSSCMHVLKPDSHIEDKLLYQDLLLSTTSSGITESTQNSSSSFKISANVISDTSHGMGNLQDLSKDPVMQLKEMVEKPTTGPSELASLIDKQHDNFEQEIGSERGNVSLELYTTDMDSTVGKSSSMPLVVSDDISGKAISFHQFQDVIGQLNLRTKLCIRDSLYRLARSAEQRHSFAAANHEHLERTRGVNGTGRSRNRTTAYMDIETDTNPIDRSVAHLLFHRSLGGATRSADDSLSLESHMMA</sequence>
<keyword evidence="2" id="KW-1185">Reference proteome</keyword>
<evidence type="ECO:0000313" key="1">
    <source>
        <dbReference type="EnsemblPlants" id="Ma05_p25290.2"/>
    </source>
</evidence>
<dbReference type="InParanoid" id="A0A804J8E1"/>